<evidence type="ECO:0000256" key="2">
    <source>
        <dbReference type="ARBA" id="ARBA00004609"/>
    </source>
</evidence>
<dbReference type="PANTHER" id="PTHR46471">
    <property type="entry name" value="CHITIN DEACETYLASE"/>
    <property type="match status" value="1"/>
</dbReference>
<comment type="subcellular location">
    <subcellularLocation>
        <location evidence="2">Cell membrane</location>
        <topology evidence="2">Lipid-anchor</topology>
        <topology evidence="2">GPI-anchor</topology>
    </subcellularLocation>
</comment>
<gene>
    <name evidence="15" type="ORF">FA13DRAFT_1834151</name>
</gene>
<evidence type="ECO:0000313" key="16">
    <source>
        <dbReference type="Proteomes" id="UP000298030"/>
    </source>
</evidence>
<keyword evidence="6 13" id="KW-0732">Signal</keyword>
<dbReference type="PANTHER" id="PTHR46471:SF2">
    <property type="entry name" value="CHITIN DEACETYLASE-RELATED"/>
    <property type="match status" value="1"/>
</dbReference>
<evidence type="ECO:0000259" key="14">
    <source>
        <dbReference type="PROSITE" id="PS51677"/>
    </source>
</evidence>
<keyword evidence="9" id="KW-0119">Carbohydrate metabolism</keyword>
<evidence type="ECO:0000256" key="10">
    <source>
        <dbReference type="ARBA" id="ARBA00023288"/>
    </source>
</evidence>
<proteinExistence type="predicted"/>
<evidence type="ECO:0000256" key="8">
    <source>
        <dbReference type="ARBA" id="ARBA00023136"/>
    </source>
</evidence>
<reference evidence="15 16" key="1">
    <citation type="journal article" date="2019" name="Nat. Ecol. Evol.">
        <title>Megaphylogeny resolves global patterns of mushroom evolution.</title>
        <authorList>
            <person name="Varga T."/>
            <person name="Krizsan K."/>
            <person name="Foldi C."/>
            <person name="Dima B."/>
            <person name="Sanchez-Garcia M."/>
            <person name="Sanchez-Ramirez S."/>
            <person name="Szollosi G.J."/>
            <person name="Szarkandi J.G."/>
            <person name="Papp V."/>
            <person name="Albert L."/>
            <person name="Andreopoulos W."/>
            <person name="Angelini C."/>
            <person name="Antonin V."/>
            <person name="Barry K.W."/>
            <person name="Bougher N.L."/>
            <person name="Buchanan P."/>
            <person name="Buyck B."/>
            <person name="Bense V."/>
            <person name="Catcheside P."/>
            <person name="Chovatia M."/>
            <person name="Cooper J."/>
            <person name="Damon W."/>
            <person name="Desjardin D."/>
            <person name="Finy P."/>
            <person name="Geml J."/>
            <person name="Haridas S."/>
            <person name="Hughes K."/>
            <person name="Justo A."/>
            <person name="Karasinski D."/>
            <person name="Kautmanova I."/>
            <person name="Kiss B."/>
            <person name="Kocsube S."/>
            <person name="Kotiranta H."/>
            <person name="LaButti K.M."/>
            <person name="Lechner B.E."/>
            <person name="Liimatainen K."/>
            <person name="Lipzen A."/>
            <person name="Lukacs Z."/>
            <person name="Mihaltcheva S."/>
            <person name="Morgado L.N."/>
            <person name="Niskanen T."/>
            <person name="Noordeloos M.E."/>
            <person name="Ohm R.A."/>
            <person name="Ortiz-Santana B."/>
            <person name="Ovrebo C."/>
            <person name="Racz N."/>
            <person name="Riley R."/>
            <person name="Savchenko A."/>
            <person name="Shiryaev A."/>
            <person name="Soop K."/>
            <person name="Spirin V."/>
            <person name="Szebenyi C."/>
            <person name="Tomsovsky M."/>
            <person name="Tulloss R.E."/>
            <person name="Uehling J."/>
            <person name="Grigoriev I.V."/>
            <person name="Vagvolgyi C."/>
            <person name="Papp T."/>
            <person name="Martin F.M."/>
            <person name="Miettinen O."/>
            <person name="Hibbett D.S."/>
            <person name="Nagy L.G."/>
        </authorList>
    </citation>
    <scope>NUCLEOTIDE SEQUENCE [LARGE SCALE GENOMIC DNA]</scope>
    <source>
        <strain evidence="15 16">FP101781</strain>
    </source>
</reference>
<feature type="region of interest" description="Disordered" evidence="12">
    <location>
        <begin position="42"/>
        <end position="61"/>
    </location>
</feature>
<feature type="domain" description="NodB homology" evidence="14">
    <location>
        <begin position="78"/>
        <end position="280"/>
    </location>
</feature>
<dbReference type="Gene3D" id="3.20.20.370">
    <property type="entry name" value="Glycoside hydrolase/deacetylase"/>
    <property type="match status" value="1"/>
</dbReference>
<comment type="caution">
    <text evidence="15">The sequence shown here is derived from an EMBL/GenBank/DDBJ whole genome shotgun (WGS) entry which is preliminary data.</text>
</comment>
<feature type="chain" id="PRO_5021423748" evidence="13">
    <location>
        <begin position="21"/>
        <end position="590"/>
    </location>
</feature>
<dbReference type="OrthoDB" id="3105756at2759"/>
<keyword evidence="8" id="KW-0472">Membrane</keyword>
<dbReference type="STRING" id="71717.A0A4Y7TJA3"/>
<keyword evidence="7 15" id="KW-0378">Hydrolase</keyword>
<evidence type="ECO:0000256" key="1">
    <source>
        <dbReference type="ARBA" id="ARBA00001941"/>
    </source>
</evidence>
<keyword evidence="5" id="KW-0479">Metal-binding</keyword>
<feature type="compositionally biased region" description="Basic and acidic residues" evidence="12">
    <location>
        <begin position="561"/>
        <end position="571"/>
    </location>
</feature>
<name>A0A4Y7TJA3_COPMI</name>
<dbReference type="Proteomes" id="UP000298030">
    <property type="component" value="Unassembled WGS sequence"/>
</dbReference>
<dbReference type="GO" id="GO:0016810">
    <property type="term" value="F:hydrolase activity, acting on carbon-nitrogen (but not peptide) bonds"/>
    <property type="evidence" value="ECO:0007669"/>
    <property type="project" value="InterPro"/>
</dbReference>
<dbReference type="GO" id="GO:0005886">
    <property type="term" value="C:plasma membrane"/>
    <property type="evidence" value="ECO:0007669"/>
    <property type="project" value="UniProtKB-SubCell"/>
</dbReference>
<evidence type="ECO:0000256" key="4">
    <source>
        <dbReference type="ARBA" id="ARBA00022622"/>
    </source>
</evidence>
<feature type="signal peptide" evidence="13">
    <location>
        <begin position="1"/>
        <end position="20"/>
    </location>
</feature>
<keyword evidence="3" id="KW-1003">Cell membrane</keyword>
<keyword evidence="16" id="KW-1185">Reference proteome</keyword>
<dbReference type="SUPFAM" id="SSF88713">
    <property type="entry name" value="Glycoside hydrolase/deacetylase"/>
    <property type="match status" value="1"/>
</dbReference>
<evidence type="ECO:0000256" key="11">
    <source>
        <dbReference type="ARBA" id="ARBA00023316"/>
    </source>
</evidence>
<evidence type="ECO:0000256" key="12">
    <source>
        <dbReference type="SAM" id="MobiDB-lite"/>
    </source>
</evidence>
<dbReference type="GO" id="GO:0005975">
    <property type="term" value="P:carbohydrate metabolic process"/>
    <property type="evidence" value="ECO:0007669"/>
    <property type="project" value="InterPro"/>
</dbReference>
<dbReference type="GO" id="GO:0071555">
    <property type="term" value="P:cell wall organization"/>
    <property type="evidence" value="ECO:0007669"/>
    <property type="project" value="UniProtKB-KW"/>
</dbReference>
<keyword evidence="11" id="KW-0961">Cell wall biogenesis/degradation</keyword>
<dbReference type="AlphaFoldDB" id="A0A4Y7TJA3"/>
<evidence type="ECO:0000256" key="3">
    <source>
        <dbReference type="ARBA" id="ARBA00022475"/>
    </source>
</evidence>
<dbReference type="PROSITE" id="PS51677">
    <property type="entry name" value="NODB"/>
    <property type="match status" value="1"/>
</dbReference>
<keyword evidence="4" id="KW-0325">Glycoprotein</keyword>
<dbReference type="InterPro" id="IPR011330">
    <property type="entry name" value="Glyco_hydro/deAcase_b/a-brl"/>
</dbReference>
<accession>A0A4Y7TJA3</accession>
<dbReference type="Pfam" id="PF01522">
    <property type="entry name" value="Polysacc_deac_1"/>
    <property type="match status" value="1"/>
</dbReference>
<evidence type="ECO:0000256" key="6">
    <source>
        <dbReference type="ARBA" id="ARBA00022729"/>
    </source>
</evidence>
<organism evidence="15 16">
    <name type="scientific">Coprinellus micaceus</name>
    <name type="common">Glistening ink-cap mushroom</name>
    <name type="synonym">Coprinus micaceus</name>
    <dbReference type="NCBI Taxonomy" id="71717"/>
    <lineage>
        <taxon>Eukaryota</taxon>
        <taxon>Fungi</taxon>
        <taxon>Dikarya</taxon>
        <taxon>Basidiomycota</taxon>
        <taxon>Agaricomycotina</taxon>
        <taxon>Agaricomycetes</taxon>
        <taxon>Agaricomycetidae</taxon>
        <taxon>Agaricales</taxon>
        <taxon>Agaricineae</taxon>
        <taxon>Psathyrellaceae</taxon>
        <taxon>Coprinellus</taxon>
    </lineage>
</organism>
<evidence type="ECO:0000256" key="5">
    <source>
        <dbReference type="ARBA" id="ARBA00022723"/>
    </source>
</evidence>
<dbReference type="GO" id="GO:0046872">
    <property type="term" value="F:metal ion binding"/>
    <property type="evidence" value="ECO:0007669"/>
    <property type="project" value="UniProtKB-KW"/>
</dbReference>
<dbReference type="InterPro" id="IPR002509">
    <property type="entry name" value="NODB_dom"/>
</dbReference>
<evidence type="ECO:0000313" key="15">
    <source>
        <dbReference type="EMBL" id="TEB33632.1"/>
    </source>
</evidence>
<evidence type="ECO:0000256" key="13">
    <source>
        <dbReference type="SAM" id="SignalP"/>
    </source>
</evidence>
<evidence type="ECO:0000256" key="9">
    <source>
        <dbReference type="ARBA" id="ARBA00023277"/>
    </source>
</evidence>
<sequence length="590" mass="64895">MITQLYASLLALTLDWQVPAGVSTPAVANLAATYHNVTPVEQGPCREATSAGQDPELEGRDGKWDPGFGVVTKCTVPGAVALTFDDGPWVYTFVYTTGSLFRTILTPHRNDIVAMLKEANATATFFYNGKNYGCIYDADSVERAKLVYNSGHQIASHTWSHVDLTTLSWDQINNEMWKIENALLKIIGASPAFMRPPFGKYNDLVVRAAGVRRQTVVTWDFDSQDSAGVSADASKDLYSQIIAKHPESILTLNHETVDSTVYQVIPYAIHQWQQAGYRLVSVAECLGKPAYLNVGPPQNRDTSWLIVCGLSLAGCAKIRDNGSSSASIRVENSTHGWFVGERTSRIGVPGSNWRCTPRSRGMGVVHPYESAYWEVRTRVSTLRWYLLASWRAVTHARLRNRRSHLLCWIHKQLPSHLSTLAPSPNYRSHFMSPIPLPSVSQEGVLGVVDAVGYIAVGYILAELLHGYFSRYRQWVAGILLLPLSPAFKRKANTPPPSKLASADLKPPRVAEAVRSTSDAQFQGARSEGHETATTPNWASLKPSTATLRLLRRSNGVSGLERGAEGRGDTGTKSRRRHKGLQGSLLSTVKV</sequence>
<dbReference type="GO" id="GO:0098552">
    <property type="term" value="C:side of membrane"/>
    <property type="evidence" value="ECO:0007669"/>
    <property type="project" value="UniProtKB-KW"/>
</dbReference>
<keyword evidence="4" id="KW-0336">GPI-anchor</keyword>
<feature type="region of interest" description="Disordered" evidence="12">
    <location>
        <begin position="556"/>
        <end position="590"/>
    </location>
</feature>
<protein>
    <submittedName>
        <fullName evidence="15">Glycoside hydrolase/deacetylase</fullName>
    </submittedName>
</protein>
<feature type="region of interest" description="Disordered" evidence="12">
    <location>
        <begin position="515"/>
        <end position="538"/>
    </location>
</feature>
<dbReference type="EMBL" id="QPFP01000012">
    <property type="protein sequence ID" value="TEB33632.1"/>
    <property type="molecule type" value="Genomic_DNA"/>
</dbReference>
<evidence type="ECO:0000256" key="7">
    <source>
        <dbReference type="ARBA" id="ARBA00022801"/>
    </source>
</evidence>
<comment type="cofactor">
    <cofactor evidence="1">
        <name>Co(2+)</name>
        <dbReference type="ChEBI" id="CHEBI:48828"/>
    </cofactor>
</comment>
<dbReference type="CDD" id="cd10951">
    <property type="entry name" value="CE4_ClCDA_like"/>
    <property type="match status" value="1"/>
</dbReference>
<keyword evidence="10" id="KW-0449">Lipoprotein</keyword>